<evidence type="ECO:0000256" key="5">
    <source>
        <dbReference type="ARBA" id="ARBA00022989"/>
    </source>
</evidence>
<evidence type="ECO:0000259" key="9">
    <source>
        <dbReference type="PROSITE" id="PS50262"/>
    </source>
</evidence>
<keyword evidence="11" id="KW-1185">Reference proteome</keyword>
<dbReference type="GO" id="GO:0005886">
    <property type="term" value="C:plasma membrane"/>
    <property type="evidence" value="ECO:0007669"/>
    <property type="project" value="TreeGrafter"/>
</dbReference>
<feature type="transmembrane region" description="Helical" evidence="8">
    <location>
        <begin position="63"/>
        <end position="87"/>
    </location>
</feature>
<dbReference type="InterPro" id="IPR050402">
    <property type="entry name" value="OR51/52/56-like"/>
</dbReference>
<feature type="transmembrane region" description="Helical" evidence="8">
    <location>
        <begin position="20"/>
        <end position="42"/>
    </location>
</feature>
<evidence type="ECO:0000256" key="3">
    <source>
        <dbReference type="ARBA" id="ARBA00022692"/>
    </source>
</evidence>
<proteinExistence type="predicted"/>
<gene>
    <name evidence="10" type="ORF">QYF61_002449</name>
</gene>
<name>A0AAN7NPF6_MYCAM</name>
<evidence type="ECO:0000256" key="1">
    <source>
        <dbReference type="ARBA" id="ARBA00004141"/>
    </source>
</evidence>
<evidence type="ECO:0000256" key="7">
    <source>
        <dbReference type="ARBA" id="ARBA00023224"/>
    </source>
</evidence>
<dbReference type="GO" id="GO:0004984">
    <property type="term" value="F:olfactory receptor activity"/>
    <property type="evidence" value="ECO:0007669"/>
    <property type="project" value="InterPro"/>
</dbReference>
<feature type="transmembrane region" description="Helical" evidence="8">
    <location>
        <begin position="99"/>
        <end position="120"/>
    </location>
</feature>
<dbReference type="GO" id="GO:0007186">
    <property type="term" value="P:G protein-coupled receptor signaling pathway"/>
    <property type="evidence" value="ECO:0007669"/>
    <property type="project" value="InterPro"/>
</dbReference>
<comment type="caution">
    <text evidence="10">The sequence shown here is derived from an EMBL/GenBank/DDBJ whole genome shotgun (WGS) entry which is preliminary data.</text>
</comment>
<keyword evidence="3 8" id="KW-0812">Transmembrane</keyword>
<dbReference type="EMBL" id="JAUNZN010000001">
    <property type="protein sequence ID" value="KAK4829184.1"/>
    <property type="molecule type" value="Genomic_DNA"/>
</dbReference>
<evidence type="ECO:0000256" key="2">
    <source>
        <dbReference type="ARBA" id="ARBA00022606"/>
    </source>
</evidence>
<organism evidence="10 11">
    <name type="scientific">Mycteria americana</name>
    <name type="common">Wood stork</name>
    <dbReference type="NCBI Taxonomy" id="33587"/>
    <lineage>
        <taxon>Eukaryota</taxon>
        <taxon>Metazoa</taxon>
        <taxon>Chordata</taxon>
        <taxon>Craniata</taxon>
        <taxon>Vertebrata</taxon>
        <taxon>Euteleostomi</taxon>
        <taxon>Archelosauria</taxon>
        <taxon>Archosauria</taxon>
        <taxon>Dinosauria</taxon>
        <taxon>Saurischia</taxon>
        <taxon>Theropoda</taxon>
        <taxon>Coelurosauria</taxon>
        <taxon>Aves</taxon>
        <taxon>Neognathae</taxon>
        <taxon>Neoaves</taxon>
        <taxon>Aequornithes</taxon>
        <taxon>Ciconiiformes</taxon>
        <taxon>Ciconiidae</taxon>
        <taxon>Mycteria</taxon>
    </lineage>
</organism>
<feature type="domain" description="G-protein coupled receptors family 1 profile" evidence="9">
    <location>
        <begin position="35"/>
        <end position="254"/>
    </location>
</feature>
<keyword evidence="7" id="KW-0807">Transducer</keyword>
<dbReference type="Proteomes" id="UP001333110">
    <property type="component" value="Unassembled WGS sequence"/>
</dbReference>
<evidence type="ECO:0000256" key="6">
    <source>
        <dbReference type="ARBA" id="ARBA00023136"/>
    </source>
</evidence>
<dbReference type="PANTHER" id="PTHR26450">
    <property type="entry name" value="OLFACTORY RECEPTOR 56B1-RELATED"/>
    <property type="match status" value="1"/>
</dbReference>
<dbReference type="SUPFAM" id="SSF81321">
    <property type="entry name" value="Family A G protein-coupled receptor-like"/>
    <property type="match status" value="1"/>
</dbReference>
<sequence length="400" mass="44893">MTPSMFFLTGIPGLEDMHPWISIPFSAVFTIALLRNSTLLYMMKTEPSLHKPMVCGAMSSQALSMLAVIDLVLSLTTMPKMLIIFWFNAQEITFSAHLVQMFFLHAFSIMVSVELLAMAFNKYVAICNLLSYKLHPDHLPVKNGLLALVRAARLMLPLPFLLRHLPYCRSHIISHCYWKHMAVVELACANTRFSNIMVVLFILGLFIGLSYLRILRTVLRLALKEDRLKVFGTCLSHICVILVFYTPVVLSSVIHRFGCHVASHMHILMANFFLPFPPMVYGVKTKQIHDQAAGRGVRFEVMTLAARRGGGWRAMPTPRAHGTGTGTNPLARHAVADDASAWRRAAHIFQHELRGQSRLSSPVRGTQKARTTQIWAMQVLNALSLSFHNASCKTALRIGM</sequence>
<dbReference type="Gene3D" id="1.20.1070.10">
    <property type="entry name" value="Rhodopsin 7-helix transmembrane proteins"/>
    <property type="match status" value="1"/>
</dbReference>
<dbReference type="PANTHER" id="PTHR26450:SF83">
    <property type="entry name" value="OLFACTORY RECEPTOR 52P1"/>
    <property type="match status" value="1"/>
</dbReference>
<dbReference type="AlphaFoldDB" id="A0AAN7NPF6"/>
<evidence type="ECO:0000313" key="11">
    <source>
        <dbReference type="Proteomes" id="UP001333110"/>
    </source>
</evidence>
<evidence type="ECO:0000256" key="8">
    <source>
        <dbReference type="SAM" id="Phobius"/>
    </source>
</evidence>
<keyword evidence="5 8" id="KW-1133">Transmembrane helix</keyword>
<dbReference type="PROSITE" id="PS50262">
    <property type="entry name" value="G_PROTEIN_RECEP_F1_2"/>
    <property type="match status" value="1"/>
</dbReference>
<keyword evidence="4" id="KW-0552">Olfaction</keyword>
<accession>A0AAN7NPF6</accession>
<keyword evidence="2" id="KW-0716">Sensory transduction</keyword>
<evidence type="ECO:0000313" key="10">
    <source>
        <dbReference type="EMBL" id="KAK4829184.1"/>
    </source>
</evidence>
<keyword evidence="6 8" id="KW-0472">Membrane</keyword>
<feature type="transmembrane region" description="Helical" evidence="8">
    <location>
        <begin position="228"/>
        <end position="248"/>
    </location>
</feature>
<evidence type="ECO:0000256" key="4">
    <source>
        <dbReference type="ARBA" id="ARBA00022725"/>
    </source>
</evidence>
<dbReference type="InterPro" id="IPR000725">
    <property type="entry name" value="Olfact_rcpt"/>
</dbReference>
<dbReference type="Pfam" id="PF13853">
    <property type="entry name" value="7tm_4"/>
    <property type="match status" value="1"/>
</dbReference>
<reference evidence="10 11" key="1">
    <citation type="journal article" date="2023" name="J. Hered.">
        <title>Chromosome-level genome of the wood stork (Mycteria americana) provides insight into avian chromosome evolution.</title>
        <authorList>
            <person name="Flamio R. Jr."/>
            <person name="Ramstad K.M."/>
        </authorList>
    </citation>
    <scope>NUCLEOTIDE SEQUENCE [LARGE SCALE GENOMIC DNA]</scope>
    <source>
        <strain evidence="10">JAX WOST 10</strain>
    </source>
</reference>
<feature type="transmembrane region" description="Helical" evidence="8">
    <location>
        <begin position="196"/>
        <end position="216"/>
    </location>
</feature>
<dbReference type="InterPro" id="IPR017452">
    <property type="entry name" value="GPCR_Rhodpsn_7TM"/>
</dbReference>
<protein>
    <recommendedName>
        <fullName evidence="9">G-protein coupled receptors family 1 profile domain-containing protein</fullName>
    </recommendedName>
</protein>
<comment type="subcellular location">
    <subcellularLocation>
        <location evidence="1">Membrane</location>
        <topology evidence="1">Multi-pass membrane protein</topology>
    </subcellularLocation>
</comment>